<keyword evidence="5" id="KW-1185">Reference proteome</keyword>
<protein>
    <submittedName>
        <fullName evidence="3">(pine wood nematode) hypothetical protein</fullName>
    </submittedName>
</protein>
<evidence type="ECO:0000313" key="5">
    <source>
        <dbReference type="Proteomes" id="UP000659654"/>
    </source>
</evidence>
<name>A0A1I7S5J5_BURXY</name>
<evidence type="ECO:0000313" key="6">
    <source>
        <dbReference type="WBParaSite" id="BXY_0828000.1"/>
    </source>
</evidence>
<reference evidence="6" key="1">
    <citation type="submission" date="2016-11" db="UniProtKB">
        <authorList>
            <consortium name="WormBaseParasite"/>
        </authorList>
    </citation>
    <scope>IDENTIFICATION</scope>
</reference>
<gene>
    <name evidence="3" type="ORF">BXYJ_LOCUS12490</name>
</gene>
<feature type="signal peptide" evidence="2">
    <location>
        <begin position="1"/>
        <end position="22"/>
    </location>
</feature>
<dbReference type="EMBL" id="CAJFDI010000005">
    <property type="protein sequence ID" value="CAD5232399.1"/>
    <property type="molecule type" value="Genomic_DNA"/>
</dbReference>
<dbReference type="Proteomes" id="UP000659654">
    <property type="component" value="Unassembled WGS sequence"/>
</dbReference>
<evidence type="ECO:0000313" key="3">
    <source>
        <dbReference type="EMBL" id="CAD5232399.1"/>
    </source>
</evidence>
<dbReference type="EMBL" id="CAJFCV020000005">
    <property type="protein sequence ID" value="CAG9124782.1"/>
    <property type="molecule type" value="Genomic_DNA"/>
</dbReference>
<sequence>MTSLEVLFLFALCINLPSGYHALENRLSPREEFRPRFQNEISPIENPGNLAQTSLFVSIALAGVAILISTASVIIAWVFVLSVHFKYIQPCRLAVGKLDRCIWLMERRMLADDLLDRLITEGKVDVRKNDSEANKILGTLQ</sequence>
<dbReference type="WBParaSite" id="BXY_0828000.1">
    <property type="protein sequence ID" value="BXY_0828000.1"/>
    <property type="gene ID" value="BXY_0828000"/>
</dbReference>
<feature type="transmembrane region" description="Helical" evidence="1">
    <location>
        <begin position="55"/>
        <end position="80"/>
    </location>
</feature>
<dbReference type="AlphaFoldDB" id="A0A1I7S5J5"/>
<dbReference type="Proteomes" id="UP000095284">
    <property type="component" value="Unplaced"/>
</dbReference>
<organism evidence="4 6">
    <name type="scientific">Bursaphelenchus xylophilus</name>
    <name type="common">Pinewood nematode worm</name>
    <name type="synonym">Aphelenchoides xylophilus</name>
    <dbReference type="NCBI Taxonomy" id="6326"/>
    <lineage>
        <taxon>Eukaryota</taxon>
        <taxon>Metazoa</taxon>
        <taxon>Ecdysozoa</taxon>
        <taxon>Nematoda</taxon>
        <taxon>Chromadorea</taxon>
        <taxon>Rhabditida</taxon>
        <taxon>Tylenchina</taxon>
        <taxon>Tylenchomorpha</taxon>
        <taxon>Aphelenchoidea</taxon>
        <taxon>Aphelenchoididae</taxon>
        <taxon>Bursaphelenchus</taxon>
    </lineage>
</organism>
<reference evidence="3" key="2">
    <citation type="submission" date="2020-09" db="EMBL/GenBank/DDBJ databases">
        <authorList>
            <person name="Kikuchi T."/>
        </authorList>
    </citation>
    <scope>NUCLEOTIDE SEQUENCE</scope>
    <source>
        <strain evidence="3">Ka4C1</strain>
    </source>
</reference>
<keyword evidence="1" id="KW-0472">Membrane</keyword>
<accession>A0A1I7S5J5</accession>
<keyword evidence="2" id="KW-0732">Signal</keyword>
<evidence type="ECO:0000256" key="1">
    <source>
        <dbReference type="SAM" id="Phobius"/>
    </source>
</evidence>
<keyword evidence="1" id="KW-1133">Transmembrane helix</keyword>
<dbReference type="Proteomes" id="UP000582659">
    <property type="component" value="Unassembled WGS sequence"/>
</dbReference>
<evidence type="ECO:0000256" key="2">
    <source>
        <dbReference type="SAM" id="SignalP"/>
    </source>
</evidence>
<proteinExistence type="predicted"/>
<feature type="chain" id="PRO_5036022063" evidence="2">
    <location>
        <begin position="23"/>
        <end position="141"/>
    </location>
</feature>
<evidence type="ECO:0000313" key="4">
    <source>
        <dbReference type="Proteomes" id="UP000095284"/>
    </source>
</evidence>
<keyword evidence="1" id="KW-0812">Transmembrane</keyword>